<dbReference type="Proteomes" id="UP000239899">
    <property type="component" value="Unassembled WGS sequence"/>
</dbReference>
<comment type="caution">
    <text evidence="3">The sequence shown here is derived from an EMBL/GenBank/DDBJ whole genome shotgun (WGS) entry which is preliminary data.</text>
</comment>
<evidence type="ECO:0000313" key="4">
    <source>
        <dbReference type="Proteomes" id="UP000239899"/>
    </source>
</evidence>
<dbReference type="EMBL" id="LHPG02000006">
    <property type="protein sequence ID" value="PRW57571.1"/>
    <property type="molecule type" value="Genomic_DNA"/>
</dbReference>
<proteinExistence type="predicted"/>
<feature type="compositionally biased region" description="Basic and acidic residues" evidence="1">
    <location>
        <begin position="138"/>
        <end position="147"/>
    </location>
</feature>
<dbReference type="GO" id="GO:0003700">
    <property type="term" value="F:DNA-binding transcription factor activity"/>
    <property type="evidence" value="ECO:0007669"/>
    <property type="project" value="InterPro"/>
</dbReference>
<dbReference type="AlphaFoldDB" id="A0A2P6TU29"/>
<feature type="compositionally biased region" description="Pro residues" evidence="1">
    <location>
        <begin position="45"/>
        <end position="60"/>
    </location>
</feature>
<organism evidence="3 4">
    <name type="scientific">Chlorella sorokiniana</name>
    <name type="common">Freshwater green alga</name>
    <dbReference type="NCBI Taxonomy" id="3076"/>
    <lineage>
        <taxon>Eukaryota</taxon>
        <taxon>Viridiplantae</taxon>
        <taxon>Chlorophyta</taxon>
        <taxon>core chlorophytes</taxon>
        <taxon>Trebouxiophyceae</taxon>
        <taxon>Chlorellales</taxon>
        <taxon>Chlorellaceae</taxon>
        <taxon>Chlorella clade</taxon>
        <taxon>Chlorella</taxon>
    </lineage>
</organism>
<feature type="compositionally biased region" description="Low complexity" evidence="1">
    <location>
        <begin position="205"/>
        <end position="238"/>
    </location>
</feature>
<evidence type="ECO:0000259" key="2">
    <source>
        <dbReference type="PROSITE" id="PS00036"/>
    </source>
</evidence>
<protein>
    <recommendedName>
        <fullName evidence="2">BZIP domain-containing protein</fullName>
    </recommendedName>
</protein>
<feature type="region of interest" description="Disordered" evidence="1">
    <location>
        <begin position="541"/>
        <end position="570"/>
    </location>
</feature>
<accession>A0A2P6TU29</accession>
<feature type="compositionally biased region" description="Low complexity" evidence="1">
    <location>
        <begin position="61"/>
        <end position="95"/>
    </location>
</feature>
<sequence length="570" mass="61134">MDGFAGAGPGWGSPPPLTAAPWGGVADLEDFSWFGSAVDVDLAPLLPPMPPVGGPPPPLAADPLGQQFDLLLAQPQDASQQQWAQQLVQPQYQQQSIDLPQAAPPQPAAGGGARTGRRAAAADAEEARRARNRAAQARFREKQKAKDAALVAEHAAKSEELERKRQEAQDLAVHAQVLQKALDAKDVYIAVLGAASAAEGSAQQAQQAQQAGQPAPAPAQDQQQQQQQQEQQQVEEVPVPQPPERLLQVPAAAPAPLPRQPSGSDLGAVPLSSAVKEQLQRMSIYPMSFMVQMDLPPTAHPDETMAVAVAHQEGAITGPRKRSLEALVQDRPDLLQQALQAPPEDLVEGWRRAAAAFKEILERFDATGRAAELEQIHRIFRDLSGLMAITLHYRPENAQALFATAAQAPPGHWERIAACLEPTQAQRATLRHMWRAFAGQLQAIRAERAQAMQAAVAASGVAPSDLPASTLGGVMSGYLALFEATGRLNTLQDEEFIAMLQLLARMGAVFSPIQKARLAAASSPYFPDSVQLVRLLAEGGPAPVKQQGEQQQQQLQQQQAEQQRRQEAAG</sequence>
<gene>
    <name evidence="3" type="ORF">C2E21_3307</name>
</gene>
<feature type="region of interest" description="Disordered" evidence="1">
    <location>
        <begin position="45"/>
        <end position="169"/>
    </location>
</feature>
<reference evidence="3 4" key="1">
    <citation type="journal article" date="2018" name="Plant J.">
        <title>Genome sequences of Chlorella sorokiniana UTEX 1602 and Micractinium conductrix SAG 241.80: implications to maltose excretion by a green alga.</title>
        <authorList>
            <person name="Arriola M.B."/>
            <person name="Velmurugan N."/>
            <person name="Zhang Y."/>
            <person name="Plunkett M.H."/>
            <person name="Hondzo H."/>
            <person name="Barney B.M."/>
        </authorList>
    </citation>
    <scope>NUCLEOTIDE SEQUENCE [LARGE SCALE GENOMIC DNA]</scope>
    <source>
        <strain evidence="4">UTEX 1602</strain>
    </source>
</reference>
<evidence type="ECO:0000256" key="1">
    <source>
        <dbReference type="SAM" id="MobiDB-lite"/>
    </source>
</evidence>
<dbReference type="OrthoDB" id="515818at2759"/>
<dbReference type="InterPro" id="IPR004827">
    <property type="entry name" value="bZIP"/>
</dbReference>
<keyword evidence="4" id="KW-1185">Reference proteome</keyword>
<evidence type="ECO:0000313" key="3">
    <source>
        <dbReference type="EMBL" id="PRW57571.1"/>
    </source>
</evidence>
<name>A0A2P6TU29_CHLSO</name>
<feature type="region of interest" description="Disordered" evidence="1">
    <location>
        <begin position="205"/>
        <end position="239"/>
    </location>
</feature>
<dbReference type="PROSITE" id="PS00036">
    <property type="entry name" value="BZIP_BASIC"/>
    <property type="match status" value="1"/>
</dbReference>
<feature type="domain" description="BZIP" evidence="2">
    <location>
        <begin position="128"/>
        <end position="142"/>
    </location>
</feature>
<feature type="compositionally biased region" description="Basic and acidic residues" evidence="1">
    <location>
        <begin position="154"/>
        <end position="168"/>
    </location>
</feature>
<feature type="compositionally biased region" description="Low complexity" evidence="1">
    <location>
        <begin position="546"/>
        <end position="561"/>
    </location>
</feature>